<proteinExistence type="predicted"/>
<evidence type="ECO:0000313" key="2">
    <source>
        <dbReference type="EMBL" id="KJA14019.1"/>
    </source>
</evidence>
<sequence>MLLSPVHPSRKNARQPTDHANNFDPVGCVLFTHPFDHPSTCGLPLHQFTQVRAHFTGPPMPYIHGGQSIVPIDQQTLNRVQFSYLAHGRRFREHGQDPNLRPPTLLMEGVQIDMCYVDMWVRTSAVANRMMFLLFVERLTPEKVRGDEEHGLLQWDIVCPQCEQAITHYVFDDLWNGRYLDHLRNSECKVQERIPKMKSGEGSHKRSGHGSHGGERRINQ</sequence>
<keyword evidence="3" id="KW-1185">Reference proteome</keyword>
<accession>A0A0D2N480</accession>
<reference evidence="3" key="1">
    <citation type="submission" date="2014-04" db="EMBL/GenBank/DDBJ databases">
        <title>Evolutionary Origins and Diversification of the Mycorrhizal Mutualists.</title>
        <authorList>
            <consortium name="DOE Joint Genome Institute"/>
            <consortium name="Mycorrhizal Genomics Consortium"/>
            <person name="Kohler A."/>
            <person name="Kuo A."/>
            <person name="Nagy L.G."/>
            <person name="Floudas D."/>
            <person name="Copeland A."/>
            <person name="Barry K.W."/>
            <person name="Cichocki N."/>
            <person name="Veneault-Fourrey C."/>
            <person name="LaButti K."/>
            <person name="Lindquist E.A."/>
            <person name="Lipzen A."/>
            <person name="Lundell T."/>
            <person name="Morin E."/>
            <person name="Murat C."/>
            <person name="Riley R."/>
            <person name="Ohm R."/>
            <person name="Sun H."/>
            <person name="Tunlid A."/>
            <person name="Henrissat B."/>
            <person name="Grigoriev I.V."/>
            <person name="Hibbett D.S."/>
            <person name="Martin F."/>
        </authorList>
    </citation>
    <scope>NUCLEOTIDE SEQUENCE [LARGE SCALE GENOMIC DNA]</scope>
    <source>
        <strain evidence="3">FD-334 SS-4</strain>
    </source>
</reference>
<protein>
    <submittedName>
        <fullName evidence="2">Uncharacterized protein</fullName>
    </submittedName>
</protein>
<organism evidence="2 3">
    <name type="scientific">Hypholoma sublateritium (strain FD-334 SS-4)</name>
    <dbReference type="NCBI Taxonomy" id="945553"/>
    <lineage>
        <taxon>Eukaryota</taxon>
        <taxon>Fungi</taxon>
        <taxon>Dikarya</taxon>
        <taxon>Basidiomycota</taxon>
        <taxon>Agaricomycotina</taxon>
        <taxon>Agaricomycetes</taxon>
        <taxon>Agaricomycetidae</taxon>
        <taxon>Agaricales</taxon>
        <taxon>Agaricineae</taxon>
        <taxon>Strophariaceae</taxon>
        <taxon>Hypholoma</taxon>
    </lineage>
</organism>
<feature type="compositionally biased region" description="Basic and acidic residues" evidence="1">
    <location>
        <begin position="192"/>
        <end position="204"/>
    </location>
</feature>
<evidence type="ECO:0000313" key="3">
    <source>
        <dbReference type="Proteomes" id="UP000054270"/>
    </source>
</evidence>
<dbReference type="AlphaFoldDB" id="A0A0D2N480"/>
<name>A0A0D2N480_HYPSF</name>
<feature type="region of interest" description="Disordered" evidence="1">
    <location>
        <begin position="192"/>
        <end position="220"/>
    </location>
</feature>
<gene>
    <name evidence="2" type="ORF">HYPSUDRAFT_59587</name>
</gene>
<dbReference type="Proteomes" id="UP000054270">
    <property type="component" value="Unassembled WGS sequence"/>
</dbReference>
<evidence type="ECO:0000256" key="1">
    <source>
        <dbReference type="SAM" id="MobiDB-lite"/>
    </source>
</evidence>
<dbReference type="EMBL" id="KN817698">
    <property type="protein sequence ID" value="KJA14019.1"/>
    <property type="molecule type" value="Genomic_DNA"/>
</dbReference>